<dbReference type="Proteomes" id="UP000325577">
    <property type="component" value="Linkage Group LG12"/>
</dbReference>
<dbReference type="Pfam" id="PF07800">
    <property type="entry name" value="DUF1644"/>
    <property type="match status" value="1"/>
</dbReference>
<proteinExistence type="predicted"/>
<dbReference type="EMBL" id="CM018035">
    <property type="protein sequence ID" value="KAA8541888.1"/>
    <property type="molecule type" value="Genomic_DNA"/>
</dbReference>
<dbReference type="AlphaFoldDB" id="A0A5J5BGY4"/>
<protein>
    <submittedName>
        <fullName evidence="1">Uncharacterized protein</fullName>
    </submittedName>
</protein>
<accession>A0A5J5BGY4</accession>
<keyword evidence="2" id="KW-1185">Reference proteome</keyword>
<reference evidence="1 2" key="1">
    <citation type="submission" date="2019-09" db="EMBL/GenBank/DDBJ databases">
        <title>A chromosome-level genome assembly of the Chinese tupelo Nyssa sinensis.</title>
        <authorList>
            <person name="Yang X."/>
            <person name="Kang M."/>
            <person name="Yang Y."/>
            <person name="Xiong H."/>
            <person name="Wang M."/>
            <person name="Zhang Z."/>
            <person name="Wang Z."/>
            <person name="Wu H."/>
            <person name="Ma T."/>
            <person name="Liu J."/>
            <person name="Xi Z."/>
        </authorList>
    </citation>
    <scope>NUCLEOTIDE SEQUENCE [LARGE SCALE GENOMIC DNA]</scope>
    <source>
        <strain evidence="1">J267</strain>
        <tissue evidence="1">Leaf</tissue>
    </source>
</reference>
<gene>
    <name evidence="1" type="ORF">F0562_023040</name>
</gene>
<evidence type="ECO:0000313" key="1">
    <source>
        <dbReference type="EMBL" id="KAA8541888.1"/>
    </source>
</evidence>
<sequence>MYVKGRPSIFTNARLKVLPTPIYISLRSSFVLAINLTEMPKDRTGRSSSFNRSRVSPYTCNSKNTELYKSDNPLLSVGDEKEWEDARCPICMEHPHNAVLLLCSSHEKGCRPFMCDTSYRHSNCLDQFCKPFATTQSPAQLEEGALSSTSYHRGGEDGVHAQPTRFNGRQQPKLVCPLCRGWNHESIVIEPARQFMNSKSRNCSLETCDFSGTYSELRKHARLEHPSVRPSEADTTRQHDWMRLEQRELEDLLSALDSGNEWGEDSILRQHELALLEDLWDAEDIFNSVVSDSEYERCFVNAYQLDSGDEQGEDSILRQHELMVLEEEFVKDILNSVESDSKDERSENNPLLVDFEFELPLSFLEEILPSNPWFETRE</sequence>
<organism evidence="1 2">
    <name type="scientific">Nyssa sinensis</name>
    <dbReference type="NCBI Taxonomy" id="561372"/>
    <lineage>
        <taxon>Eukaryota</taxon>
        <taxon>Viridiplantae</taxon>
        <taxon>Streptophyta</taxon>
        <taxon>Embryophyta</taxon>
        <taxon>Tracheophyta</taxon>
        <taxon>Spermatophyta</taxon>
        <taxon>Magnoliopsida</taxon>
        <taxon>eudicotyledons</taxon>
        <taxon>Gunneridae</taxon>
        <taxon>Pentapetalae</taxon>
        <taxon>asterids</taxon>
        <taxon>Cornales</taxon>
        <taxon>Nyssaceae</taxon>
        <taxon>Nyssa</taxon>
    </lineage>
</organism>
<evidence type="ECO:0000313" key="2">
    <source>
        <dbReference type="Proteomes" id="UP000325577"/>
    </source>
</evidence>
<dbReference type="PANTHER" id="PTHR31197:SF40">
    <property type="entry name" value="ZINC FINGER, RING_FYVE_PHD-TYPE"/>
    <property type="match status" value="1"/>
</dbReference>
<dbReference type="PANTHER" id="PTHR31197">
    <property type="entry name" value="OS01G0612600 PROTEIN"/>
    <property type="match status" value="1"/>
</dbReference>
<dbReference type="InterPro" id="IPR012866">
    <property type="entry name" value="DUF1644"/>
</dbReference>
<name>A0A5J5BGY4_9ASTE</name>
<dbReference type="OrthoDB" id="1921166at2759"/>